<dbReference type="Gene3D" id="2.60.40.1730">
    <property type="entry name" value="tricorn interacting facor f3 domain"/>
    <property type="match status" value="1"/>
</dbReference>
<comment type="cofactor">
    <cofactor evidence="2">
        <name>Zn(2+)</name>
        <dbReference type="ChEBI" id="CHEBI:29105"/>
    </cofactor>
</comment>
<feature type="signal peptide" evidence="13">
    <location>
        <begin position="1"/>
        <end position="41"/>
    </location>
</feature>
<evidence type="ECO:0000256" key="2">
    <source>
        <dbReference type="ARBA" id="ARBA00001947"/>
    </source>
</evidence>
<evidence type="ECO:0000313" key="16">
    <source>
        <dbReference type="EMBL" id="MFC6880963.1"/>
    </source>
</evidence>
<evidence type="ECO:0000256" key="12">
    <source>
        <dbReference type="ARBA" id="ARBA00031533"/>
    </source>
</evidence>
<evidence type="ECO:0000256" key="8">
    <source>
        <dbReference type="ARBA" id="ARBA00022801"/>
    </source>
</evidence>
<keyword evidence="8 16" id="KW-0378">Hydrolase</keyword>
<comment type="similarity">
    <text evidence="3">Belongs to the peptidase M1 family.</text>
</comment>
<dbReference type="InterPro" id="IPR014782">
    <property type="entry name" value="Peptidase_M1_dom"/>
</dbReference>
<keyword evidence="6" id="KW-0645">Protease</keyword>
<proteinExistence type="inferred from homology"/>
<keyword evidence="7" id="KW-0479">Metal-binding</keyword>
<name>A0ABW2CIK2_9ACTN</name>
<dbReference type="PANTHER" id="PTHR11533:SF297">
    <property type="entry name" value="AMINOPEPTIDASE N"/>
    <property type="match status" value="1"/>
</dbReference>
<dbReference type="InterPro" id="IPR027268">
    <property type="entry name" value="Peptidase_M4/M1_CTD_sf"/>
</dbReference>
<evidence type="ECO:0000256" key="6">
    <source>
        <dbReference type="ARBA" id="ARBA00022670"/>
    </source>
</evidence>
<gene>
    <name evidence="16" type="ORF">ACFQKB_14435</name>
</gene>
<evidence type="ECO:0000256" key="1">
    <source>
        <dbReference type="ARBA" id="ARBA00000098"/>
    </source>
</evidence>
<evidence type="ECO:0000259" key="14">
    <source>
        <dbReference type="Pfam" id="PF01433"/>
    </source>
</evidence>
<keyword evidence="17" id="KW-1185">Reference proteome</keyword>
<dbReference type="EMBL" id="JBHSXS010000006">
    <property type="protein sequence ID" value="MFC6880963.1"/>
    <property type="molecule type" value="Genomic_DNA"/>
</dbReference>
<accession>A0ABW2CIK2</accession>
<dbReference type="SUPFAM" id="SSF55486">
    <property type="entry name" value="Metalloproteases ('zincins'), catalytic domain"/>
    <property type="match status" value="1"/>
</dbReference>
<evidence type="ECO:0000256" key="4">
    <source>
        <dbReference type="ARBA" id="ARBA00012564"/>
    </source>
</evidence>
<dbReference type="InterPro" id="IPR042097">
    <property type="entry name" value="Aminopeptidase_N-like_N_sf"/>
</dbReference>
<evidence type="ECO:0000256" key="9">
    <source>
        <dbReference type="ARBA" id="ARBA00022833"/>
    </source>
</evidence>
<evidence type="ECO:0000259" key="15">
    <source>
        <dbReference type="Pfam" id="PF17900"/>
    </source>
</evidence>
<keyword evidence="16" id="KW-0031">Aminopeptidase</keyword>
<dbReference type="EC" id="3.4.11.2" evidence="4"/>
<evidence type="ECO:0000256" key="11">
    <source>
        <dbReference type="ARBA" id="ARBA00029811"/>
    </source>
</evidence>
<dbReference type="Proteomes" id="UP001596380">
    <property type="component" value="Unassembled WGS sequence"/>
</dbReference>
<feature type="chain" id="PRO_5046832633" description="Aminopeptidase N" evidence="13">
    <location>
        <begin position="42"/>
        <end position="507"/>
    </location>
</feature>
<dbReference type="RefSeq" id="WP_378063279.1">
    <property type="nucleotide sequence ID" value="NZ_JBHSXS010000006.1"/>
</dbReference>
<keyword evidence="9" id="KW-0862">Zinc</keyword>
<dbReference type="PANTHER" id="PTHR11533">
    <property type="entry name" value="PROTEASE M1 ZINC METALLOPROTEASE"/>
    <property type="match status" value="1"/>
</dbReference>
<dbReference type="PROSITE" id="PS51318">
    <property type="entry name" value="TAT"/>
    <property type="match status" value="1"/>
</dbReference>
<dbReference type="InterPro" id="IPR006311">
    <property type="entry name" value="TAT_signal"/>
</dbReference>
<evidence type="ECO:0000256" key="7">
    <source>
        <dbReference type="ARBA" id="ARBA00022723"/>
    </source>
</evidence>
<organism evidence="16 17">
    <name type="scientific">Actinomadura yumaensis</name>
    <dbReference type="NCBI Taxonomy" id="111807"/>
    <lineage>
        <taxon>Bacteria</taxon>
        <taxon>Bacillati</taxon>
        <taxon>Actinomycetota</taxon>
        <taxon>Actinomycetes</taxon>
        <taxon>Streptosporangiales</taxon>
        <taxon>Thermomonosporaceae</taxon>
        <taxon>Actinomadura</taxon>
    </lineage>
</organism>
<dbReference type="Pfam" id="PF17900">
    <property type="entry name" value="Peptidase_M1_N"/>
    <property type="match status" value="1"/>
</dbReference>
<dbReference type="InterPro" id="IPR050344">
    <property type="entry name" value="Peptidase_M1_aminopeptidases"/>
</dbReference>
<dbReference type="Pfam" id="PF01433">
    <property type="entry name" value="Peptidase_M1"/>
    <property type="match status" value="1"/>
</dbReference>
<protein>
    <recommendedName>
        <fullName evidence="5">Aminopeptidase N</fullName>
        <ecNumber evidence="4">3.4.11.2</ecNumber>
    </recommendedName>
    <alternativeName>
        <fullName evidence="11">Alanine aminopeptidase</fullName>
    </alternativeName>
    <alternativeName>
        <fullName evidence="12">Lysyl aminopeptidase</fullName>
    </alternativeName>
</protein>
<feature type="domain" description="Aminopeptidase N-like N-terminal" evidence="15">
    <location>
        <begin position="73"/>
        <end position="256"/>
    </location>
</feature>
<keyword evidence="10" id="KW-0482">Metalloprotease</keyword>
<dbReference type="PRINTS" id="PR00756">
    <property type="entry name" value="ALADIPTASE"/>
</dbReference>
<sequence length="507" mass="55243">MASPHLPPARPPRARRRLPGRLLPVAVAAVAAVALAPAASAGTAPSARFTPGAPGVGDPYFPGLGNGGYDVGHYRLDLAYDPGYDQLDGTATLTARATQDLSAFNLDLSGMDVEKVTVDGRKANHKRRGTELTVTPRHGLRSGTTFTVAVTYGGVPRTIVGSPIVFGSPYGFLHTEDGAYVGAEPDGASTWFPSNDHPSDKASYDFSITVPEGLGAVANGVPAEPRKGLASFSRRRAATKATTYGWHSADQMATYLATIDIGKWDVKTGRTPGGVPMYVAIDPEVRKLPAPGGVDPLDYYYDTTAKSTDLWVRTYGRYPFSTAGAIVDDARFNGEPLGFSLETNGKPVYSAIRPDRTIAHEMAHQWFGNAVAPKNWQQIWLNESFARWSNWYWTELQGGNTVATEARNTYNLHPADDPWWNVVIADPKRDTMFHNREYHGGAMVLQFLRERIGDEKFFKLLRTWYAQNAGGNVVTEQFTALAQQVSGQDLSGFFTTWLYSPGRPPLP</sequence>
<evidence type="ECO:0000256" key="13">
    <source>
        <dbReference type="SAM" id="SignalP"/>
    </source>
</evidence>
<feature type="domain" description="Peptidase M1 membrane alanine aminopeptidase" evidence="14">
    <location>
        <begin position="356"/>
        <end position="497"/>
    </location>
</feature>
<evidence type="ECO:0000256" key="5">
    <source>
        <dbReference type="ARBA" id="ARBA00015611"/>
    </source>
</evidence>
<reference evidence="17" key="1">
    <citation type="journal article" date="2019" name="Int. J. Syst. Evol. Microbiol.">
        <title>The Global Catalogue of Microorganisms (GCM) 10K type strain sequencing project: providing services to taxonomists for standard genome sequencing and annotation.</title>
        <authorList>
            <consortium name="The Broad Institute Genomics Platform"/>
            <consortium name="The Broad Institute Genome Sequencing Center for Infectious Disease"/>
            <person name="Wu L."/>
            <person name="Ma J."/>
        </authorList>
    </citation>
    <scope>NUCLEOTIDE SEQUENCE [LARGE SCALE GENOMIC DNA]</scope>
    <source>
        <strain evidence="17">JCM 3369</strain>
    </source>
</reference>
<evidence type="ECO:0000256" key="10">
    <source>
        <dbReference type="ARBA" id="ARBA00023049"/>
    </source>
</evidence>
<dbReference type="Gene3D" id="1.10.390.10">
    <property type="entry name" value="Neutral Protease Domain 2"/>
    <property type="match status" value="1"/>
</dbReference>
<dbReference type="InterPro" id="IPR001930">
    <property type="entry name" value="Peptidase_M1"/>
</dbReference>
<comment type="caution">
    <text evidence="16">The sequence shown here is derived from an EMBL/GenBank/DDBJ whole genome shotgun (WGS) entry which is preliminary data.</text>
</comment>
<keyword evidence="13" id="KW-0732">Signal</keyword>
<evidence type="ECO:0000256" key="3">
    <source>
        <dbReference type="ARBA" id="ARBA00010136"/>
    </source>
</evidence>
<dbReference type="InterPro" id="IPR045357">
    <property type="entry name" value="Aminopeptidase_N-like_N"/>
</dbReference>
<dbReference type="CDD" id="cd09603">
    <property type="entry name" value="M1_APN_like"/>
    <property type="match status" value="1"/>
</dbReference>
<evidence type="ECO:0000313" key="17">
    <source>
        <dbReference type="Proteomes" id="UP001596380"/>
    </source>
</evidence>
<comment type="catalytic activity">
    <reaction evidence="1">
        <text>Release of an N-terminal amino acid, Xaa-|-Yaa- from a peptide, amide or arylamide. Xaa is preferably Ala, but may be most amino acids including Pro (slow action). When a terminal hydrophobic residue is followed by a prolyl residue, the two may be released as an intact Xaa-Pro dipeptide.</text>
        <dbReference type="EC" id="3.4.11.2"/>
    </reaction>
</comment>
<dbReference type="GO" id="GO:0004177">
    <property type="term" value="F:aminopeptidase activity"/>
    <property type="evidence" value="ECO:0007669"/>
    <property type="project" value="UniProtKB-KW"/>
</dbReference>
<dbReference type="SUPFAM" id="SSF63737">
    <property type="entry name" value="Leukotriene A4 hydrolase N-terminal domain"/>
    <property type="match status" value="1"/>
</dbReference>